<dbReference type="PANTHER" id="PTHR43669:SF3">
    <property type="entry name" value="ALCOHOL DEHYDROGENASE, PUTATIVE (AFU_ORTHOLOGUE AFUA_3G03445)-RELATED"/>
    <property type="match status" value="1"/>
</dbReference>
<dbReference type="SUPFAM" id="SSF51735">
    <property type="entry name" value="NAD(P)-binding Rossmann-fold domains"/>
    <property type="match status" value="1"/>
</dbReference>
<keyword evidence="4" id="KW-1185">Reference proteome</keyword>
<dbReference type="RefSeq" id="WP_401232838.1">
    <property type="nucleotide sequence ID" value="NZ_JBIUVY010000025.1"/>
</dbReference>
<evidence type="ECO:0000256" key="2">
    <source>
        <dbReference type="ARBA" id="ARBA00023002"/>
    </source>
</evidence>
<dbReference type="EMBL" id="JBIUVY010000025">
    <property type="protein sequence ID" value="MFJ2287779.1"/>
    <property type="molecule type" value="Genomic_DNA"/>
</dbReference>
<proteinExistence type="inferred from homology"/>
<dbReference type="InterPro" id="IPR036291">
    <property type="entry name" value="NAD(P)-bd_dom_sf"/>
</dbReference>
<keyword evidence="2" id="KW-0560">Oxidoreductase</keyword>
<evidence type="ECO:0000256" key="1">
    <source>
        <dbReference type="ARBA" id="ARBA00006484"/>
    </source>
</evidence>
<accession>A0ABW8DKN1</accession>
<reference evidence="3 4" key="1">
    <citation type="submission" date="2024-10" db="EMBL/GenBank/DDBJ databases">
        <title>The Natural Products Discovery Center: Release of the First 8490 Sequenced Strains for Exploring Actinobacteria Biosynthetic Diversity.</title>
        <authorList>
            <person name="Kalkreuter E."/>
            <person name="Kautsar S.A."/>
            <person name="Yang D."/>
            <person name="Bader C.D."/>
            <person name="Teijaro C.N."/>
            <person name="Fluegel L."/>
            <person name="Davis C.M."/>
            <person name="Simpson J.R."/>
            <person name="Lauterbach L."/>
            <person name="Steele A.D."/>
            <person name="Gui C."/>
            <person name="Meng S."/>
            <person name="Li G."/>
            <person name="Viehrig K."/>
            <person name="Ye F."/>
            <person name="Su P."/>
            <person name="Kiefer A.F."/>
            <person name="Nichols A."/>
            <person name="Cepeda A.J."/>
            <person name="Yan W."/>
            <person name="Fan B."/>
            <person name="Jiang Y."/>
            <person name="Adhikari A."/>
            <person name="Zheng C.-J."/>
            <person name="Schuster L."/>
            <person name="Cowan T.M."/>
            <person name="Smanski M.J."/>
            <person name="Chevrette M.G."/>
            <person name="De Carvalho L.P.S."/>
            <person name="Shen B."/>
        </authorList>
    </citation>
    <scope>NUCLEOTIDE SEQUENCE [LARGE SCALE GENOMIC DNA]</scope>
    <source>
        <strain evidence="3 4">NPDC087689</strain>
    </source>
</reference>
<organism evidence="3 4">
    <name type="scientific">Pseudomonas iridis</name>
    <dbReference type="NCBI Taxonomy" id="2710587"/>
    <lineage>
        <taxon>Bacteria</taxon>
        <taxon>Pseudomonadati</taxon>
        <taxon>Pseudomonadota</taxon>
        <taxon>Gammaproteobacteria</taxon>
        <taxon>Pseudomonadales</taxon>
        <taxon>Pseudomonadaceae</taxon>
        <taxon>Pseudomonas</taxon>
    </lineage>
</organism>
<dbReference type="Pfam" id="PF00106">
    <property type="entry name" value="adh_short"/>
    <property type="match status" value="1"/>
</dbReference>
<comment type="similarity">
    <text evidence="1">Belongs to the short-chain dehydrogenases/reductases (SDR) family.</text>
</comment>
<dbReference type="Gene3D" id="3.40.50.720">
    <property type="entry name" value="NAD(P)-binding Rossmann-like Domain"/>
    <property type="match status" value="1"/>
</dbReference>
<gene>
    <name evidence="3" type="ORF">ACIOUF_15660</name>
</gene>
<name>A0ABW8DKN1_9PSED</name>
<protein>
    <submittedName>
        <fullName evidence="3">SDR family NAD(P)-dependent oxidoreductase</fullName>
    </submittedName>
</protein>
<evidence type="ECO:0000313" key="3">
    <source>
        <dbReference type="EMBL" id="MFJ2287779.1"/>
    </source>
</evidence>
<sequence>MGDRCCRGHGPGHCAGFAAEGAKVMLADRDRAKLHAAEEQIRQEGGDVASVIVDVTDYSDCQKMVAAVMQRFNALHIACNNAAFRLLLRPSRSKHFHNGNA</sequence>
<evidence type="ECO:0000313" key="4">
    <source>
        <dbReference type="Proteomes" id="UP001617296"/>
    </source>
</evidence>
<comment type="caution">
    <text evidence="3">The sequence shown here is derived from an EMBL/GenBank/DDBJ whole genome shotgun (WGS) entry which is preliminary data.</text>
</comment>
<dbReference type="PANTHER" id="PTHR43669">
    <property type="entry name" value="5-KETO-D-GLUCONATE 5-REDUCTASE"/>
    <property type="match status" value="1"/>
</dbReference>
<dbReference type="InterPro" id="IPR002347">
    <property type="entry name" value="SDR_fam"/>
</dbReference>
<dbReference type="Proteomes" id="UP001617296">
    <property type="component" value="Unassembled WGS sequence"/>
</dbReference>